<protein>
    <recommendedName>
        <fullName evidence="12">Lipase</fullName>
    </recommendedName>
</protein>
<dbReference type="SUPFAM" id="SSF49599">
    <property type="entry name" value="TRAF domain-like"/>
    <property type="match status" value="1"/>
</dbReference>
<dbReference type="GO" id="GO:0004672">
    <property type="term" value="F:protein kinase activity"/>
    <property type="evidence" value="ECO:0007669"/>
    <property type="project" value="InterPro"/>
</dbReference>
<reference evidence="10" key="1">
    <citation type="submission" date="2023-02" db="EMBL/GenBank/DDBJ databases">
        <title>Genome of toxic invasive species Heracleum sosnowskyi carries increased number of genes despite the absence of recent whole-genome duplications.</title>
        <authorList>
            <person name="Schelkunov M."/>
            <person name="Shtratnikova V."/>
            <person name="Makarenko M."/>
            <person name="Klepikova A."/>
            <person name="Omelchenko D."/>
            <person name="Novikova G."/>
            <person name="Obukhova E."/>
            <person name="Bogdanov V."/>
            <person name="Penin A."/>
            <person name="Logacheva M."/>
        </authorList>
    </citation>
    <scope>NUCLEOTIDE SEQUENCE</scope>
    <source>
        <strain evidence="10">Hsosn_3</strain>
        <tissue evidence="10">Leaf</tissue>
    </source>
</reference>
<dbReference type="InterPro" id="IPR011009">
    <property type="entry name" value="Kinase-like_dom_sf"/>
</dbReference>
<dbReference type="PROSITE" id="PS50144">
    <property type="entry name" value="MATH"/>
    <property type="match status" value="1"/>
</dbReference>
<evidence type="ECO:0008006" key="12">
    <source>
        <dbReference type="Google" id="ProtNLM"/>
    </source>
</evidence>
<evidence type="ECO:0000256" key="6">
    <source>
        <dbReference type="ARBA" id="ARBA00023180"/>
    </source>
</evidence>
<dbReference type="PANTHER" id="PTHR11005">
    <property type="entry name" value="LYSOSOMAL ACID LIPASE-RELATED"/>
    <property type="match status" value="1"/>
</dbReference>
<evidence type="ECO:0000256" key="1">
    <source>
        <dbReference type="ARBA" id="ARBA00010701"/>
    </source>
</evidence>
<dbReference type="Gene3D" id="3.40.50.1820">
    <property type="entry name" value="alpha/beta hydrolase"/>
    <property type="match status" value="1"/>
</dbReference>
<dbReference type="AlphaFoldDB" id="A0AAD8M4E5"/>
<sequence length="834" mass="93437">MELCEGGELLDRILAKKSSRYTEKDAARVVRQMLKVAAECHLHGLVHRDMKPEKSISLVEFPFQVTERGISIDDFTTTSGYDWSINLYPNGKKYKYKDYISLYIRLESEETDVNAEFELTLVDQSGRGKHRTQTHFGFLMRKRGSQWGFGRIGNLSPNNFIPHFLSSSLINKIIKLKESNSEDTKLPDLESAAKIIIEFESPSQLQGLDLTDGDHGKFDQYLYAVDQIQLSIRSVTGRNSDATSTTVYSSSVTSSYNYELQGNNQTGHGELSREQVYRLHNIVERLNSTGCLGDCINMYRISRKTAVDARYLRFYIGKWTYNDLQSLDCEEFTAKITVWILAAYKCYNTIFPEERQYYEKIFNGVGAATYDNCFLAIVKHAAIELNNFADASHIYLMGLVILLIALQLSLMDRQLNVDVVAVVVVFSLFFVSFPVLISACENSTSSAAASTSSTGSIVTGNKTDGLCSQVIQPLGYICSEHIVQTEDKYLLGLQRVSSSKANISEGRRGPPVLLLHGLFVGGEAWFLNGIDNSLGFLLADKGYDVWVGNVRGVQWSHGHVSLSKSNKEFWAWSWTELAKFDLPAMINYVNNITNSKVFVTGHSQGTLMSIVGFMNQELAKKVSGAAFLCPIAYLRWVKVPVIRMAVLLHVDAMVTDDIPSIDLRSAVGTVTMRDLCSRGDAEYCKDLVRSLTGKNCCFDIQKVNDYLRFGPQPTSTRNLAHLAQMVRSGYITVYDYGMLGNIGKYRRFNAPSFNLSAIPTSIPMWFASGENDALANPQDVRDTLSELQRSPRETATLEVPNYGHLDFLFSWSAKKDVYDNLFLFLGNHTSSIGA</sequence>
<evidence type="ECO:0000256" key="3">
    <source>
        <dbReference type="ARBA" id="ARBA00022801"/>
    </source>
</evidence>
<dbReference type="InterPro" id="IPR000719">
    <property type="entry name" value="Prot_kinase_dom"/>
</dbReference>
<keyword evidence="5" id="KW-0443">Lipid metabolism</keyword>
<name>A0AAD8M4E5_9APIA</name>
<evidence type="ECO:0000259" key="9">
    <source>
        <dbReference type="PROSITE" id="PS50144"/>
    </source>
</evidence>
<dbReference type="SUPFAM" id="SSF56112">
    <property type="entry name" value="Protein kinase-like (PK-like)"/>
    <property type="match status" value="1"/>
</dbReference>
<dbReference type="InterPro" id="IPR002083">
    <property type="entry name" value="MATH/TRAF_dom"/>
</dbReference>
<keyword evidence="7" id="KW-0812">Transmembrane</keyword>
<feature type="domain" description="Protein kinase" evidence="8">
    <location>
        <begin position="1"/>
        <end position="283"/>
    </location>
</feature>
<dbReference type="SUPFAM" id="SSF53474">
    <property type="entry name" value="alpha/beta-Hydrolases"/>
    <property type="match status" value="1"/>
</dbReference>
<keyword evidence="7" id="KW-0472">Membrane</keyword>
<dbReference type="PROSITE" id="PS50011">
    <property type="entry name" value="PROTEIN_KINASE_DOM"/>
    <property type="match status" value="1"/>
</dbReference>
<evidence type="ECO:0000256" key="4">
    <source>
        <dbReference type="ARBA" id="ARBA00022963"/>
    </source>
</evidence>
<accession>A0AAD8M4E5</accession>
<keyword evidence="4" id="KW-0442">Lipid degradation</keyword>
<dbReference type="FunFam" id="3.40.50.1820:FF:000057">
    <property type="entry name" value="Lipase"/>
    <property type="match status" value="1"/>
</dbReference>
<reference evidence="10" key="2">
    <citation type="submission" date="2023-05" db="EMBL/GenBank/DDBJ databases">
        <authorList>
            <person name="Schelkunov M.I."/>
        </authorList>
    </citation>
    <scope>NUCLEOTIDE SEQUENCE</scope>
    <source>
        <strain evidence="10">Hsosn_3</strain>
        <tissue evidence="10">Leaf</tissue>
    </source>
</reference>
<proteinExistence type="inferred from homology"/>
<dbReference type="Pfam" id="PF22486">
    <property type="entry name" value="MATH_2"/>
    <property type="match status" value="1"/>
</dbReference>
<dbReference type="Pfam" id="PF04083">
    <property type="entry name" value="Abhydro_lipase"/>
    <property type="match status" value="1"/>
</dbReference>
<evidence type="ECO:0000256" key="2">
    <source>
        <dbReference type="ARBA" id="ARBA00022729"/>
    </source>
</evidence>
<evidence type="ECO:0000256" key="7">
    <source>
        <dbReference type="SAM" id="Phobius"/>
    </source>
</evidence>
<feature type="domain" description="MATH" evidence="9">
    <location>
        <begin position="53"/>
        <end position="176"/>
    </location>
</feature>
<dbReference type="InterPro" id="IPR029058">
    <property type="entry name" value="AB_hydrolase_fold"/>
</dbReference>
<evidence type="ECO:0000256" key="5">
    <source>
        <dbReference type="ARBA" id="ARBA00023098"/>
    </source>
</evidence>
<keyword evidence="11" id="KW-1185">Reference proteome</keyword>
<keyword evidence="3" id="KW-0378">Hydrolase</keyword>
<comment type="similarity">
    <text evidence="1">Belongs to the AB hydrolase superfamily. Lipase family.</text>
</comment>
<evidence type="ECO:0000313" key="11">
    <source>
        <dbReference type="Proteomes" id="UP001237642"/>
    </source>
</evidence>
<comment type="caution">
    <text evidence="10">The sequence shown here is derived from an EMBL/GenBank/DDBJ whole genome shotgun (WGS) entry which is preliminary data.</text>
</comment>
<dbReference type="EMBL" id="JAUIZM010000010">
    <property type="protein sequence ID" value="KAK1358938.1"/>
    <property type="molecule type" value="Genomic_DNA"/>
</dbReference>
<dbReference type="Gene3D" id="1.20.1280.170">
    <property type="entry name" value="Exocyst complex component Exo70"/>
    <property type="match status" value="1"/>
</dbReference>
<dbReference type="InterPro" id="IPR006693">
    <property type="entry name" value="AB_hydrolase_lipase"/>
</dbReference>
<dbReference type="CDD" id="cd00121">
    <property type="entry name" value="MATH"/>
    <property type="match status" value="1"/>
</dbReference>
<dbReference type="Gene3D" id="1.10.510.10">
    <property type="entry name" value="Transferase(Phosphotransferase) domain 1"/>
    <property type="match status" value="1"/>
</dbReference>
<dbReference type="GO" id="GO:0005524">
    <property type="term" value="F:ATP binding"/>
    <property type="evidence" value="ECO:0007669"/>
    <property type="project" value="InterPro"/>
</dbReference>
<gene>
    <name evidence="10" type="ORF">POM88_043412</name>
</gene>
<dbReference type="SUPFAM" id="SSF74788">
    <property type="entry name" value="Cullin repeat-like"/>
    <property type="match status" value="1"/>
</dbReference>
<dbReference type="Proteomes" id="UP001237642">
    <property type="component" value="Unassembled WGS sequence"/>
</dbReference>
<feature type="transmembrane region" description="Helical" evidence="7">
    <location>
        <begin position="417"/>
        <end position="437"/>
    </location>
</feature>
<dbReference type="GO" id="GO:0016787">
    <property type="term" value="F:hydrolase activity"/>
    <property type="evidence" value="ECO:0007669"/>
    <property type="project" value="UniProtKB-KW"/>
</dbReference>
<evidence type="ECO:0000259" key="8">
    <source>
        <dbReference type="PROSITE" id="PS50011"/>
    </source>
</evidence>
<keyword evidence="2" id="KW-0732">Signal</keyword>
<organism evidence="10 11">
    <name type="scientific">Heracleum sosnowskyi</name>
    <dbReference type="NCBI Taxonomy" id="360622"/>
    <lineage>
        <taxon>Eukaryota</taxon>
        <taxon>Viridiplantae</taxon>
        <taxon>Streptophyta</taxon>
        <taxon>Embryophyta</taxon>
        <taxon>Tracheophyta</taxon>
        <taxon>Spermatophyta</taxon>
        <taxon>Magnoliopsida</taxon>
        <taxon>eudicotyledons</taxon>
        <taxon>Gunneridae</taxon>
        <taxon>Pentapetalae</taxon>
        <taxon>asterids</taxon>
        <taxon>campanulids</taxon>
        <taxon>Apiales</taxon>
        <taxon>Apiaceae</taxon>
        <taxon>Apioideae</taxon>
        <taxon>apioid superclade</taxon>
        <taxon>Tordylieae</taxon>
        <taxon>Tordyliinae</taxon>
        <taxon>Heracleum</taxon>
    </lineage>
</organism>
<feature type="transmembrane region" description="Helical" evidence="7">
    <location>
        <begin position="393"/>
        <end position="410"/>
    </location>
</feature>
<dbReference type="InterPro" id="IPR016159">
    <property type="entry name" value="Cullin_repeat-like_dom_sf"/>
</dbReference>
<dbReference type="InterPro" id="IPR008974">
    <property type="entry name" value="TRAF-like"/>
</dbReference>
<keyword evidence="7" id="KW-1133">Transmembrane helix</keyword>
<dbReference type="Gene3D" id="2.60.210.10">
    <property type="entry name" value="Apoptosis, Tumor Necrosis Factor Receptor Associated Protein 2, Chain A"/>
    <property type="match status" value="1"/>
</dbReference>
<dbReference type="GO" id="GO:0016042">
    <property type="term" value="P:lipid catabolic process"/>
    <property type="evidence" value="ECO:0007669"/>
    <property type="project" value="UniProtKB-KW"/>
</dbReference>
<keyword evidence="6" id="KW-0325">Glycoprotein</keyword>
<evidence type="ECO:0000313" key="10">
    <source>
        <dbReference type="EMBL" id="KAK1358938.1"/>
    </source>
</evidence>